<evidence type="ECO:0000256" key="2">
    <source>
        <dbReference type="SAM" id="SignalP"/>
    </source>
</evidence>
<evidence type="ECO:0008006" key="5">
    <source>
        <dbReference type="Google" id="ProtNLM"/>
    </source>
</evidence>
<proteinExistence type="predicted"/>
<keyword evidence="4" id="KW-1185">Reference proteome</keyword>
<feature type="chain" id="PRO_5034053205" description="Cytochrome c domain-containing protein" evidence="2">
    <location>
        <begin position="27"/>
        <end position="495"/>
    </location>
</feature>
<dbReference type="RefSeq" id="WP_139189347.1">
    <property type="nucleotide sequence ID" value="NZ_FNBW01000009.1"/>
</dbReference>
<feature type="region of interest" description="Disordered" evidence="1">
    <location>
        <begin position="476"/>
        <end position="495"/>
    </location>
</feature>
<protein>
    <recommendedName>
        <fullName evidence="5">Cytochrome c domain-containing protein</fullName>
    </recommendedName>
</protein>
<evidence type="ECO:0000313" key="4">
    <source>
        <dbReference type="Proteomes" id="UP000198615"/>
    </source>
</evidence>
<dbReference type="Proteomes" id="UP000198615">
    <property type="component" value="Unassembled WGS sequence"/>
</dbReference>
<dbReference type="AlphaFoldDB" id="A0A8G2BLW8"/>
<name>A0A8G2BLW8_9PROT</name>
<gene>
    <name evidence="3" type="ORF">SAMN05660686_03094</name>
</gene>
<comment type="caution">
    <text evidence="3">The sequence shown here is derived from an EMBL/GenBank/DDBJ whole genome shotgun (WGS) entry which is preliminary data.</text>
</comment>
<organism evidence="3 4">
    <name type="scientific">Thalassobaculum litoreum DSM 18839</name>
    <dbReference type="NCBI Taxonomy" id="1123362"/>
    <lineage>
        <taxon>Bacteria</taxon>
        <taxon>Pseudomonadati</taxon>
        <taxon>Pseudomonadota</taxon>
        <taxon>Alphaproteobacteria</taxon>
        <taxon>Rhodospirillales</taxon>
        <taxon>Thalassobaculaceae</taxon>
        <taxon>Thalassobaculum</taxon>
    </lineage>
</organism>
<keyword evidence="2" id="KW-0732">Signal</keyword>
<reference evidence="3 4" key="1">
    <citation type="submission" date="2016-10" db="EMBL/GenBank/DDBJ databases">
        <authorList>
            <person name="Varghese N."/>
            <person name="Submissions S."/>
        </authorList>
    </citation>
    <scope>NUCLEOTIDE SEQUENCE [LARGE SCALE GENOMIC DNA]</scope>
    <source>
        <strain evidence="3 4">DSM 18839</strain>
    </source>
</reference>
<dbReference type="EMBL" id="FNBW01000009">
    <property type="protein sequence ID" value="SDG02584.1"/>
    <property type="molecule type" value="Genomic_DNA"/>
</dbReference>
<evidence type="ECO:0000256" key="1">
    <source>
        <dbReference type="SAM" id="MobiDB-lite"/>
    </source>
</evidence>
<dbReference type="OrthoDB" id="280897at2"/>
<accession>A0A8G2BLW8</accession>
<evidence type="ECO:0000313" key="3">
    <source>
        <dbReference type="EMBL" id="SDG02584.1"/>
    </source>
</evidence>
<feature type="signal peptide" evidence="2">
    <location>
        <begin position="1"/>
        <end position="26"/>
    </location>
</feature>
<sequence>MTGIPKFTPLIGAACLVAGLAGPAGAQTPLPSNVMDTCVVSSSEFDSWKAPASGVFKAADSVTFDDANDCNFFKWGAQMFLWLTSQPDGTLVFDGPDFFGVSDDAYVAQNGNAAMTLQPRVVKPQEDTGAGQAGGGGVLISPQGEIIHYGINTNNVYAYYQTGVKSTSNPANFQGELATDFPTTAADLTAITNYADSTFGTSGLSSGDALAMELKTSWIDAASLDNPQDYVTAMATVATFEHTSETTWTQTGTALKRVALVGMHIVGSVNNHPEMVWATFEHINNAPQNGYLYFTTFGTIASASYDGNGNLTWLFNDSPQESHTPVLRIVERATYSGSSTPPTITADSGETIGPNTVVRINPWGDAPIPNLPGGAAQYSGNSSALTRATDLISLNRSVLNWIGDGDVRSNYIQTGSIWSSGGPDAIPTSGTDSVLRGTRRLANATMETFHQFPDSSGTGSFKPENCFGCHSVDKNDSPSQGVSHIFDSLTPLTPQ</sequence>